<dbReference type="Proteomes" id="UP000076881">
    <property type="component" value="Unassembled WGS sequence"/>
</dbReference>
<feature type="region of interest" description="Disordered" evidence="8">
    <location>
        <begin position="703"/>
        <end position="722"/>
    </location>
</feature>
<dbReference type="InterPro" id="IPR024080">
    <property type="entry name" value="Neurolysin/TOP_N"/>
</dbReference>
<gene>
    <name evidence="10" type="ORF">LEL_08313</name>
</gene>
<keyword evidence="5 7" id="KW-0862">Zinc</keyword>
<dbReference type="Gene3D" id="1.10.1370.10">
    <property type="entry name" value="Neurolysin, domain 3"/>
    <property type="match status" value="1"/>
</dbReference>
<protein>
    <submittedName>
        <fullName evidence="10">Peptidase M3A/M3B</fullName>
    </submittedName>
</protein>
<feature type="domain" description="Peptidase M3A/M3B catalytic" evidence="9">
    <location>
        <begin position="229"/>
        <end position="695"/>
    </location>
</feature>
<comment type="similarity">
    <text evidence="1 7">Belongs to the peptidase M3 family.</text>
</comment>
<organism evidence="10 11">
    <name type="scientific">Akanthomyces lecanii RCEF 1005</name>
    <dbReference type="NCBI Taxonomy" id="1081108"/>
    <lineage>
        <taxon>Eukaryota</taxon>
        <taxon>Fungi</taxon>
        <taxon>Dikarya</taxon>
        <taxon>Ascomycota</taxon>
        <taxon>Pezizomycotina</taxon>
        <taxon>Sordariomycetes</taxon>
        <taxon>Hypocreomycetidae</taxon>
        <taxon>Hypocreales</taxon>
        <taxon>Cordycipitaceae</taxon>
        <taxon>Akanthomyces</taxon>
        <taxon>Cordyceps confragosa</taxon>
    </lineage>
</organism>
<feature type="region of interest" description="Disordered" evidence="8">
    <location>
        <begin position="1"/>
        <end position="23"/>
    </location>
</feature>
<evidence type="ECO:0000256" key="8">
    <source>
        <dbReference type="SAM" id="MobiDB-lite"/>
    </source>
</evidence>
<evidence type="ECO:0000313" key="10">
    <source>
        <dbReference type="EMBL" id="OAA74732.1"/>
    </source>
</evidence>
<dbReference type="InterPro" id="IPR024079">
    <property type="entry name" value="MetalloPept_cat_dom_sf"/>
</dbReference>
<dbReference type="PANTHER" id="PTHR11804:SF84">
    <property type="entry name" value="SACCHAROLYSIN"/>
    <property type="match status" value="1"/>
</dbReference>
<keyword evidence="3 7" id="KW-0479">Metal-binding</keyword>
<name>A0A162JWP7_CORDF</name>
<keyword evidence="2 7" id="KW-0645">Protease</keyword>
<evidence type="ECO:0000256" key="3">
    <source>
        <dbReference type="ARBA" id="ARBA00022723"/>
    </source>
</evidence>
<dbReference type="InterPro" id="IPR001567">
    <property type="entry name" value="Pept_M3A_M3B_dom"/>
</dbReference>
<dbReference type="GO" id="GO:0006508">
    <property type="term" value="P:proteolysis"/>
    <property type="evidence" value="ECO:0007669"/>
    <property type="project" value="UniProtKB-KW"/>
</dbReference>
<dbReference type="InterPro" id="IPR045090">
    <property type="entry name" value="Pept_M3A_M3B"/>
</dbReference>
<keyword evidence="6 7" id="KW-0482">Metalloprotease</keyword>
<dbReference type="Gene3D" id="1.20.1050.40">
    <property type="entry name" value="Endopeptidase. Chain P, domain 1"/>
    <property type="match status" value="1"/>
</dbReference>
<evidence type="ECO:0000256" key="5">
    <source>
        <dbReference type="ARBA" id="ARBA00022833"/>
    </source>
</evidence>
<keyword evidence="11" id="KW-1185">Reference proteome</keyword>
<evidence type="ECO:0000259" key="9">
    <source>
        <dbReference type="Pfam" id="PF01432"/>
    </source>
</evidence>
<comment type="caution">
    <text evidence="10">The sequence shown here is derived from an EMBL/GenBank/DDBJ whole genome shotgun (WGS) entry which is preliminary data.</text>
</comment>
<dbReference type="CDD" id="cd06455">
    <property type="entry name" value="M3A_TOP"/>
    <property type="match status" value="1"/>
</dbReference>
<dbReference type="EMBL" id="AZHF01000006">
    <property type="protein sequence ID" value="OAA74732.1"/>
    <property type="molecule type" value="Genomic_DNA"/>
</dbReference>
<comment type="cofactor">
    <cofactor evidence="7">
        <name>Zn(2+)</name>
        <dbReference type="ChEBI" id="CHEBI:29105"/>
    </cofactor>
    <text evidence="7">Binds 1 zinc ion.</text>
</comment>
<sequence>MNTNTPSHTPHQSLHPFNGTPDQTVASDKRIQNAHKALLNIIVAKNTPKTATCDSILRPILLLEDASAQEKWGNFMYHRVSPDKPVREASRQASLRSDEYEVDCGMCEDVFRLIDAAYATRDSQGLDEESLRLLERERRKYIHNGLLLHEGPQRLRFKEIRIRIDQLCSEAMEHLDESTAGFWAKPETLEGVLGKDIGIDELEQGVGPEEGKVRLSFGDDHYVSIMRFATQESTRRDYFIAQANFANINAPLFQEIVALRDEAARMLGYPNHASLRIADKMAKTPETVDTFLRDLVERTKDGAQRDIAHLLRYKRQFCQEHDLDFNGRLYRWDRLFYDRMRKNAEFGVDDHEIAQYFPVASTIDKMLSVFAQLFGLVFVRLSAEDLARLSPTGRAADVLWHDEVQILAVWDDADSGSGFCGYLYLDLFPRAGKYKQDMTLTLGPGCIAADGARHYASTALVCNLTRPSLKKPALLKHEDVVTVFHELGHAMATLCGRTRYERSLDLPQDGVEIPSAMLEHWCWDARVLARLSGHWKTGAPIPDDMVARLAGIKSLHATLGLQGSLVRPLFDLRVHTFASREDAETIDCGVLYNQIEHDTWMLSGPTVVGMGMNWGNLHLTYDHLLSGYDAGYYTYCWSEVIAADMFYSVFQQDPLSRTEGQRYRRLILERGGSRDLMRSLREFLGRETNAAAFQRKELGRRADRHLAEPGRREPAQSVPCPKIPRLQPLQPQPAHHALPAPNYITFSLHDARILALLSSKCVFLPDVGLQMRRGLDRERGERELNLLRQPDAGLSVG</sequence>
<dbReference type="AlphaFoldDB" id="A0A162JWP7"/>
<evidence type="ECO:0000256" key="2">
    <source>
        <dbReference type="ARBA" id="ARBA00022670"/>
    </source>
</evidence>
<dbReference type="InterPro" id="IPR024077">
    <property type="entry name" value="Neurolysin/TOP_dom2"/>
</dbReference>
<feature type="compositionally biased region" description="Basic and acidic residues" evidence="8">
    <location>
        <begin position="703"/>
        <end position="714"/>
    </location>
</feature>
<feature type="compositionally biased region" description="Polar residues" evidence="8">
    <location>
        <begin position="1"/>
        <end position="12"/>
    </location>
</feature>
<evidence type="ECO:0000256" key="4">
    <source>
        <dbReference type="ARBA" id="ARBA00022801"/>
    </source>
</evidence>
<reference evidence="10 11" key="1">
    <citation type="journal article" date="2016" name="Genome Biol. Evol.">
        <title>Divergent and convergent evolution of fungal pathogenicity.</title>
        <authorList>
            <person name="Shang Y."/>
            <person name="Xiao G."/>
            <person name="Zheng P."/>
            <person name="Cen K."/>
            <person name="Zhan S."/>
            <person name="Wang C."/>
        </authorList>
    </citation>
    <scope>NUCLEOTIDE SEQUENCE [LARGE SCALE GENOMIC DNA]</scope>
    <source>
        <strain evidence="10 11">RCEF 1005</strain>
    </source>
</reference>
<dbReference type="GO" id="GO:0004222">
    <property type="term" value="F:metalloendopeptidase activity"/>
    <property type="evidence" value="ECO:0007669"/>
    <property type="project" value="InterPro"/>
</dbReference>
<dbReference type="PANTHER" id="PTHR11804">
    <property type="entry name" value="PROTEASE M3 THIMET OLIGOPEPTIDASE-RELATED"/>
    <property type="match status" value="1"/>
</dbReference>
<dbReference type="GO" id="GO:0005758">
    <property type="term" value="C:mitochondrial intermembrane space"/>
    <property type="evidence" value="ECO:0007669"/>
    <property type="project" value="TreeGrafter"/>
</dbReference>
<proteinExistence type="inferred from homology"/>
<evidence type="ECO:0000256" key="1">
    <source>
        <dbReference type="ARBA" id="ARBA00006040"/>
    </source>
</evidence>
<dbReference type="OrthoDB" id="534666at2759"/>
<keyword evidence="4 7" id="KW-0378">Hydrolase</keyword>
<dbReference type="Pfam" id="PF01432">
    <property type="entry name" value="Peptidase_M3"/>
    <property type="match status" value="1"/>
</dbReference>
<evidence type="ECO:0000313" key="11">
    <source>
        <dbReference type="Proteomes" id="UP000076881"/>
    </source>
</evidence>
<dbReference type="GO" id="GO:0046872">
    <property type="term" value="F:metal ion binding"/>
    <property type="evidence" value="ECO:0007669"/>
    <property type="project" value="UniProtKB-UniRule"/>
</dbReference>
<evidence type="ECO:0000256" key="6">
    <source>
        <dbReference type="ARBA" id="ARBA00023049"/>
    </source>
</evidence>
<accession>A0A162JWP7</accession>
<dbReference type="FunFam" id="3.40.390.10:FF:000074">
    <property type="entry name" value="Metalloprotease"/>
    <property type="match status" value="1"/>
</dbReference>
<dbReference type="SUPFAM" id="SSF55486">
    <property type="entry name" value="Metalloproteases ('zincins'), catalytic domain"/>
    <property type="match status" value="1"/>
</dbReference>
<dbReference type="Gene3D" id="3.40.390.10">
    <property type="entry name" value="Collagenase (Catalytic Domain)"/>
    <property type="match status" value="1"/>
</dbReference>
<evidence type="ECO:0000256" key="7">
    <source>
        <dbReference type="RuleBase" id="RU003435"/>
    </source>
</evidence>
<dbReference type="GO" id="GO:0006518">
    <property type="term" value="P:peptide metabolic process"/>
    <property type="evidence" value="ECO:0007669"/>
    <property type="project" value="TreeGrafter"/>
</dbReference>